<dbReference type="AlphaFoldDB" id="A0AAV1N6W3"/>
<gene>
    <name evidence="1" type="ORF">FSCOSCO3_A012970</name>
</gene>
<organism evidence="1 2">
    <name type="scientific">Scomber scombrus</name>
    <name type="common">Atlantic mackerel</name>
    <name type="synonym">Scomber vernalis</name>
    <dbReference type="NCBI Taxonomy" id="13677"/>
    <lineage>
        <taxon>Eukaryota</taxon>
        <taxon>Metazoa</taxon>
        <taxon>Chordata</taxon>
        <taxon>Craniata</taxon>
        <taxon>Vertebrata</taxon>
        <taxon>Euteleostomi</taxon>
        <taxon>Actinopterygii</taxon>
        <taxon>Neopterygii</taxon>
        <taxon>Teleostei</taxon>
        <taxon>Neoteleostei</taxon>
        <taxon>Acanthomorphata</taxon>
        <taxon>Pelagiaria</taxon>
        <taxon>Scombriformes</taxon>
        <taxon>Scombridae</taxon>
        <taxon>Scomber</taxon>
    </lineage>
</organism>
<evidence type="ECO:0000313" key="1">
    <source>
        <dbReference type="EMBL" id="CAK6954272.1"/>
    </source>
</evidence>
<keyword evidence="2" id="KW-1185">Reference proteome</keyword>
<evidence type="ECO:0000313" key="2">
    <source>
        <dbReference type="Proteomes" id="UP001314229"/>
    </source>
</evidence>
<reference evidence="1 2" key="1">
    <citation type="submission" date="2024-01" db="EMBL/GenBank/DDBJ databases">
        <authorList>
            <person name="Alioto T."/>
            <person name="Alioto T."/>
            <person name="Gomez Garrido J."/>
        </authorList>
    </citation>
    <scope>NUCLEOTIDE SEQUENCE [LARGE SCALE GENOMIC DNA]</scope>
</reference>
<name>A0AAV1N6W3_SCOSC</name>
<sequence length="156" mass="17592">MCRLVTGGEISRAGVIGCSSLCPHKIDMRHPPASPTSHFYGRRMVKGGELKEQTRRQRPLTDLTSVIRVLRCQRANQIKMNGAYPGHWRLASLGPISSAPVTVHIERLIERPTMPLCEEETQRHTNRFPVERARGSYYGVARQEEKVEAPQRGPPL</sequence>
<accession>A0AAV1N6W3</accession>
<dbReference type="EMBL" id="CAWUFR010000016">
    <property type="protein sequence ID" value="CAK6954272.1"/>
    <property type="molecule type" value="Genomic_DNA"/>
</dbReference>
<dbReference type="Proteomes" id="UP001314229">
    <property type="component" value="Unassembled WGS sequence"/>
</dbReference>
<comment type="caution">
    <text evidence="1">The sequence shown here is derived from an EMBL/GenBank/DDBJ whole genome shotgun (WGS) entry which is preliminary data.</text>
</comment>
<proteinExistence type="predicted"/>
<protein>
    <submittedName>
        <fullName evidence="1">Uncharacterized protein</fullName>
    </submittedName>
</protein>